<comment type="caution">
    <text evidence="2">The sequence shown here is derived from an EMBL/GenBank/DDBJ whole genome shotgun (WGS) entry which is preliminary data.</text>
</comment>
<evidence type="ECO:0000313" key="2">
    <source>
        <dbReference type="EMBL" id="MBY5956834.1"/>
    </source>
</evidence>
<name>A0A953LBN4_9BACT</name>
<dbReference type="RefSeq" id="WP_222578353.1">
    <property type="nucleotide sequence ID" value="NZ_JAHVHU010000002.1"/>
</dbReference>
<reference evidence="2" key="1">
    <citation type="submission" date="2021-06" db="EMBL/GenBank/DDBJ databases">
        <title>44 bacteria genomes isolated from Dapeng, Shenzhen.</title>
        <authorList>
            <person name="Zheng W."/>
            <person name="Yu S."/>
            <person name="Huang Y."/>
        </authorList>
    </citation>
    <scope>NUCLEOTIDE SEQUENCE</scope>
    <source>
        <strain evidence="2">DP5N28-2</strain>
    </source>
</reference>
<proteinExistence type="predicted"/>
<dbReference type="InterPro" id="IPR029377">
    <property type="entry name" value="TMEM220"/>
</dbReference>
<accession>A0A953LBN4</accession>
<feature type="transmembrane region" description="Helical" evidence="1">
    <location>
        <begin position="51"/>
        <end position="68"/>
    </location>
</feature>
<dbReference type="Pfam" id="PF15071">
    <property type="entry name" value="TMEM220"/>
    <property type="match status" value="1"/>
</dbReference>
<dbReference type="AlphaFoldDB" id="A0A953LBN4"/>
<keyword evidence="1" id="KW-0472">Membrane</keyword>
<evidence type="ECO:0000256" key="1">
    <source>
        <dbReference type="SAM" id="Phobius"/>
    </source>
</evidence>
<dbReference type="EMBL" id="JAHVHU010000002">
    <property type="protein sequence ID" value="MBY5956834.1"/>
    <property type="molecule type" value="Genomic_DNA"/>
</dbReference>
<keyword evidence="1" id="KW-1133">Transmembrane helix</keyword>
<dbReference type="Proteomes" id="UP000753961">
    <property type="component" value="Unassembled WGS sequence"/>
</dbReference>
<sequence length="119" mass="13611">MILLNIIFTLAFIAFAYVNLNDADSWLWVPIYMYAALLCAAAVFGYAFPLAYLAGIIFYLIYALILFFKKDGVWDWVTKHSMQNIAETMQATKPWVEQTREFFGLLIVAGALALNYYTV</sequence>
<feature type="transmembrane region" description="Helical" evidence="1">
    <location>
        <begin position="26"/>
        <end position="44"/>
    </location>
</feature>
<organism evidence="2 3">
    <name type="scientific">Membranihabitans marinus</name>
    <dbReference type="NCBI Taxonomy" id="1227546"/>
    <lineage>
        <taxon>Bacteria</taxon>
        <taxon>Pseudomonadati</taxon>
        <taxon>Bacteroidota</taxon>
        <taxon>Saprospiria</taxon>
        <taxon>Saprospirales</taxon>
        <taxon>Saprospiraceae</taxon>
        <taxon>Membranihabitans</taxon>
    </lineage>
</organism>
<protein>
    <submittedName>
        <fullName evidence="2">Transmembrane 220 family protein</fullName>
    </submittedName>
</protein>
<keyword evidence="1 2" id="KW-0812">Transmembrane</keyword>
<evidence type="ECO:0000313" key="3">
    <source>
        <dbReference type="Proteomes" id="UP000753961"/>
    </source>
</evidence>
<keyword evidence="3" id="KW-1185">Reference proteome</keyword>
<feature type="transmembrane region" description="Helical" evidence="1">
    <location>
        <begin position="102"/>
        <end position="118"/>
    </location>
</feature>
<gene>
    <name evidence="2" type="ORF">KUV50_01715</name>
</gene>